<gene>
    <name evidence="1" type="ORF">PsorP6_015934</name>
</gene>
<organism evidence="1 2">
    <name type="scientific">Peronosclerospora sorghi</name>
    <dbReference type="NCBI Taxonomy" id="230839"/>
    <lineage>
        <taxon>Eukaryota</taxon>
        <taxon>Sar</taxon>
        <taxon>Stramenopiles</taxon>
        <taxon>Oomycota</taxon>
        <taxon>Peronosporomycetes</taxon>
        <taxon>Peronosporales</taxon>
        <taxon>Peronosporaceae</taxon>
        <taxon>Peronosclerospora</taxon>
    </lineage>
</organism>
<proteinExistence type="predicted"/>
<evidence type="ECO:0000313" key="1">
    <source>
        <dbReference type="EMBL" id="KAI9919889.1"/>
    </source>
</evidence>
<dbReference type="EMBL" id="CM047589">
    <property type="protein sequence ID" value="KAI9919889.1"/>
    <property type="molecule type" value="Genomic_DNA"/>
</dbReference>
<comment type="caution">
    <text evidence="1">The sequence shown here is derived from an EMBL/GenBank/DDBJ whole genome shotgun (WGS) entry which is preliminary data.</text>
</comment>
<dbReference type="Proteomes" id="UP001163321">
    <property type="component" value="Chromosome 10"/>
</dbReference>
<keyword evidence="2" id="KW-1185">Reference proteome</keyword>
<protein>
    <submittedName>
        <fullName evidence="1">Uncharacterized protein</fullName>
    </submittedName>
</protein>
<reference evidence="1 2" key="1">
    <citation type="journal article" date="2022" name="bioRxiv">
        <title>The genome of the oomycete Peronosclerospora sorghi, a cosmopolitan pathogen of maize and sorghum, is inflated with dispersed pseudogenes.</title>
        <authorList>
            <person name="Fletcher K."/>
            <person name="Martin F."/>
            <person name="Isakeit T."/>
            <person name="Cavanaugh K."/>
            <person name="Magill C."/>
            <person name="Michelmore R."/>
        </authorList>
    </citation>
    <scope>NUCLEOTIDE SEQUENCE [LARGE SCALE GENOMIC DNA]</scope>
    <source>
        <strain evidence="1">P6</strain>
    </source>
</reference>
<accession>A0ACC0WMA0</accession>
<sequence>MEFPDQLGTMAFIPQLVDAIKLPVIAAGGIGDARGVSSANVLGAAAVQMGTVFLLADETRTSPLHRNLLKQAARNGIETRITNVFTRRPARGFVTRIVHERGPMCAAVPEFPLAGVALKPLQQAAEASADYVLLFVLAPALAREASAEMIVRSISQHVEASSTVD</sequence>
<name>A0ACC0WMA0_9STRA</name>
<evidence type="ECO:0000313" key="2">
    <source>
        <dbReference type="Proteomes" id="UP001163321"/>
    </source>
</evidence>